<dbReference type="InterPro" id="IPR038765">
    <property type="entry name" value="Papain-like_cys_pep_sf"/>
</dbReference>
<dbReference type="PANTHER" id="PTHR48258">
    <property type="entry name" value="DUF4218 DOMAIN-CONTAINING PROTEIN-RELATED"/>
    <property type="match status" value="1"/>
</dbReference>
<dbReference type="GO" id="GO:0006508">
    <property type="term" value="P:proteolysis"/>
    <property type="evidence" value="ECO:0007669"/>
    <property type="project" value="UniProtKB-KW"/>
</dbReference>
<dbReference type="InterPro" id="IPR025312">
    <property type="entry name" value="DUF4216"/>
</dbReference>
<proteinExistence type="inferred from homology"/>
<keyword evidence="3" id="KW-0378">Hydrolase</keyword>
<dbReference type="InterPro" id="IPR003653">
    <property type="entry name" value="Peptidase_C48_C"/>
</dbReference>
<dbReference type="InterPro" id="IPR025452">
    <property type="entry name" value="DUF4218"/>
</dbReference>
<dbReference type="Pfam" id="PF02902">
    <property type="entry name" value="Peptidase_C48"/>
    <property type="match status" value="1"/>
</dbReference>
<organism evidence="5 6">
    <name type="scientific">Vitis vinifera</name>
    <name type="common">Grape</name>
    <dbReference type="NCBI Taxonomy" id="29760"/>
    <lineage>
        <taxon>Eukaryota</taxon>
        <taxon>Viridiplantae</taxon>
        <taxon>Streptophyta</taxon>
        <taxon>Embryophyta</taxon>
        <taxon>Tracheophyta</taxon>
        <taxon>Spermatophyta</taxon>
        <taxon>Magnoliopsida</taxon>
        <taxon>eudicotyledons</taxon>
        <taxon>Gunneridae</taxon>
        <taxon>Pentapetalae</taxon>
        <taxon>rosids</taxon>
        <taxon>Vitales</taxon>
        <taxon>Vitaceae</taxon>
        <taxon>Viteae</taxon>
        <taxon>Vitis</taxon>
    </lineage>
</organism>
<evidence type="ECO:0000313" key="6">
    <source>
        <dbReference type="Proteomes" id="UP000288805"/>
    </source>
</evidence>
<dbReference type="GO" id="GO:0008234">
    <property type="term" value="F:cysteine-type peptidase activity"/>
    <property type="evidence" value="ECO:0007669"/>
    <property type="project" value="InterPro"/>
</dbReference>
<evidence type="ECO:0000313" key="5">
    <source>
        <dbReference type="EMBL" id="RVW26095.1"/>
    </source>
</evidence>
<keyword evidence="2" id="KW-0645">Protease</keyword>
<comment type="similarity">
    <text evidence="1">Belongs to the peptidase C48 family.</text>
</comment>
<sequence>MFFHGIDQSYYTWYWHGEVAPSGPPTTRVEHYDKVQFDDVGSTIEMVQATQEDCKNDPESFQRLLKDAEKPLYPGCRNFTKLSALIKLYNLKARFGWSDKSFSELLEMLGNMLPVNNELPLSMYEAKKTLNTLGMEYEKIHACPNDCILYRNELKDASSCPTCGTSRWKIDKTGTKKRKGVPAKVMWYFPPVPRFRRMFQSVKIAKELIWHAEERDFDGKMRHPSDSPSWKLVDHRWPEFSSEPRNLRLAISVDGINPHSSLSPRQPGNDIDIYLAPLIEDLKTLWEVGVQAYDAHQREFFTLRAVLLWTISDFPAYGNLSGCTVKGYFGCPICGEETYSRRLKHGKKNSYTGHKRFLPCNHPFRKQKKAFDGEQEFRPPPQILTGEEILKKVKVICKTKDGLNCRLDLVDMGLRSELAPKFESKRTYLPPACYSLSKMEKKVFCQTLSQLKVPYGYCSNLRNLVSMEDLKLYGLKSHDYHTLMQQLLPVSLRSILPKHVRNAICRLSSFFNTLCSKVVDVPTLDELQNEVVVTLCLFEKYFPPSFFDIMVHLTVHLVREVRLCGPVYLRWMYPFERFMKVLKGYVRNHNRPEGCIAECYIAEEGIEFCTEYLSNVEAIGIPSTSNIDQKVGASIFGGHTMKVDSNLWLQAHHYVLENTTIIQPYVEDHMKWLKMKYPRQVKRQKWLQDEHMRTFTYWLRQKVEVAIGNEEPVSETLKWIAHGPSHYVFKYHGYVINGCHYHTKERDDLRATQNSGVKIVATTMQIASAKDKNPVFGELCFYGVITEIWDLDYTMFRIPIFKCDWVDNKNGIKVDDLGFTLVDFSKMAHKSDPFILASQAKQVFYVQDELHPRWSVVLSTPQQDFLERDEGDDLMDNSIEHHPVISSLPQVESFDAMDDSDAICMDLEQEEKPPTKRRCRGITRKFMIIKNRSKGVKLVIKYNPDGIYVGQASVHLTSFLGVLARTMVLIRYNSWRDVPIQVKNNLWDTIEASFTLDSKSRRNCMLTMGKCFRSFKNMLTVKYVIPFKDQPEDFREVQKERRKKHIYNHHLSRKGYAGLEDEMMATTGYTEIIDRSILWKKAMEKKDGTYDEVVIPVVEKIDKMLKESRESGRIFSGNNDILTEALGTPEYSGRVRAKGKHYTPHQYFHSMANSAMREFVKESQERQSKFEANILAQLSQMMPSTPQSDVSSSNVKQNQIVLPQAIEQPKCQVDDHLPIVQKANKVRKCQLAIGTKENVVAAGTIILECGVNFLVVVDASYEPNAPLPVPIPNQIKTMERLLGIKFVACPNGQSYYSSHPALVSKAGMGEASKESRSRVIANRLMNANHADFIFIPYNPGYHWVLVALETRTMIAYYLDSLEDQPSDDLKEIVNMALRIHPPQKHKSSKREPTWVVVGCPIQLGSVECGYYVMRYMRDIIADQGCLTSKFHGKKSYSKDELNEVRSE</sequence>
<dbReference type="EMBL" id="QGNW01002040">
    <property type="protein sequence ID" value="RVW26095.1"/>
    <property type="molecule type" value="Genomic_DNA"/>
</dbReference>
<evidence type="ECO:0000256" key="1">
    <source>
        <dbReference type="ARBA" id="ARBA00005234"/>
    </source>
</evidence>
<protein>
    <recommendedName>
        <fullName evidence="4">Ubiquitin-like protease family profile domain-containing protein</fullName>
    </recommendedName>
</protein>
<dbReference type="Pfam" id="PF13952">
    <property type="entry name" value="DUF4216"/>
    <property type="match status" value="1"/>
</dbReference>
<feature type="domain" description="Ubiquitin-like protease family profile" evidence="4">
    <location>
        <begin position="1254"/>
        <end position="1419"/>
    </location>
</feature>
<gene>
    <name evidence="5" type="ORF">CK203_114546</name>
</gene>
<reference evidence="5 6" key="1">
    <citation type="journal article" date="2018" name="PLoS Genet.">
        <title>Population sequencing reveals clonal diversity and ancestral inbreeding in the grapevine cultivar Chardonnay.</title>
        <authorList>
            <person name="Roach M.J."/>
            <person name="Johnson D.L."/>
            <person name="Bohlmann J."/>
            <person name="van Vuuren H.J."/>
            <person name="Jones S.J."/>
            <person name="Pretorius I.S."/>
            <person name="Schmidt S.A."/>
            <person name="Borneman A.R."/>
        </authorList>
    </citation>
    <scope>NUCLEOTIDE SEQUENCE [LARGE SCALE GENOMIC DNA]</scope>
    <source>
        <strain evidence="6">cv. Chardonnay</strain>
        <tissue evidence="5">Leaf</tissue>
    </source>
</reference>
<evidence type="ECO:0000259" key="4">
    <source>
        <dbReference type="PROSITE" id="PS50600"/>
    </source>
</evidence>
<comment type="caution">
    <text evidence="5">The sequence shown here is derived from an EMBL/GenBank/DDBJ whole genome shotgun (WGS) entry which is preliminary data.</text>
</comment>
<name>A0A438CS99_VITVI</name>
<dbReference type="SUPFAM" id="SSF54001">
    <property type="entry name" value="Cysteine proteinases"/>
    <property type="match status" value="1"/>
</dbReference>
<dbReference type="PROSITE" id="PS50600">
    <property type="entry name" value="ULP_PROTEASE"/>
    <property type="match status" value="1"/>
</dbReference>
<evidence type="ECO:0000256" key="2">
    <source>
        <dbReference type="ARBA" id="ARBA00022670"/>
    </source>
</evidence>
<accession>A0A438CS99</accession>
<evidence type="ECO:0000256" key="3">
    <source>
        <dbReference type="ARBA" id="ARBA00022801"/>
    </source>
</evidence>
<dbReference type="Pfam" id="PF13960">
    <property type="entry name" value="DUF4218"/>
    <property type="match status" value="1"/>
</dbReference>
<dbReference type="PANTHER" id="PTHR48258:SF9">
    <property type="entry name" value="OS01G0348150 PROTEIN"/>
    <property type="match status" value="1"/>
</dbReference>
<dbReference type="Gene3D" id="3.40.395.10">
    <property type="entry name" value="Adenoviral Proteinase, Chain A"/>
    <property type="match status" value="1"/>
</dbReference>
<dbReference type="InterPro" id="IPR004242">
    <property type="entry name" value="Transposase_21"/>
</dbReference>
<dbReference type="Pfam" id="PF02992">
    <property type="entry name" value="Transposase_21"/>
    <property type="match status" value="2"/>
</dbReference>
<dbReference type="Proteomes" id="UP000288805">
    <property type="component" value="Unassembled WGS sequence"/>
</dbReference>